<name>A0ABS7P8V8_9SPHN</name>
<organism evidence="2 3">
    <name type="scientific">Alteriqipengyuania abyssalis</name>
    <dbReference type="NCBI Taxonomy" id="2860200"/>
    <lineage>
        <taxon>Bacteria</taxon>
        <taxon>Pseudomonadati</taxon>
        <taxon>Pseudomonadota</taxon>
        <taxon>Alphaproteobacteria</taxon>
        <taxon>Sphingomonadales</taxon>
        <taxon>Erythrobacteraceae</taxon>
        <taxon>Alteriqipengyuania</taxon>
    </lineage>
</organism>
<keyword evidence="3" id="KW-1185">Reference proteome</keyword>
<dbReference type="RefSeq" id="WP_156313776.1">
    <property type="nucleotide sequence ID" value="NZ_JAHWXP010000001.1"/>
</dbReference>
<reference evidence="2 3" key="1">
    <citation type="submission" date="2021-07" db="EMBL/GenBank/DDBJ databases">
        <title>Alteriqipengyuania abyssalis NZ-12B nov, sp.nov isolated from deep sea sponge in pacific ocean.</title>
        <authorList>
            <person name="Tareen S."/>
            <person name="Wink J."/>
        </authorList>
    </citation>
    <scope>NUCLEOTIDE SEQUENCE [LARGE SCALE GENOMIC DNA]</scope>
    <source>
        <strain evidence="2 3">NZ-12B</strain>
    </source>
</reference>
<evidence type="ECO:0000256" key="1">
    <source>
        <dbReference type="SAM" id="Phobius"/>
    </source>
</evidence>
<accession>A0ABS7P8V8</accession>
<keyword evidence="1" id="KW-0812">Transmembrane</keyword>
<protein>
    <submittedName>
        <fullName evidence="2">Heme exporter protein CcmD</fullName>
    </submittedName>
</protein>
<sequence>MVREALSQWDYVIAAYAIAIPAIAALLIFSWLRMRRAERARDEARQKGRKG</sequence>
<comment type="caution">
    <text evidence="2">The sequence shown here is derived from an EMBL/GenBank/DDBJ whole genome shotgun (WGS) entry which is preliminary data.</text>
</comment>
<keyword evidence="1" id="KW-0472">Membrane</keyword>
<dbReference type="EMBL" id="JAHWXP010000001">
    <property type="protein sequence ID" value="MBY8335484.1"/>
    <property type="molecule type" value="Genomic_DNA"/>
</dbReference>
<dbReference type="Proteomes" id="UP000759298">
    <property type="component" value="Unassembled WGS sequence"/>
</dbReference>
<proteinExistence type="predicted"/>
<gene>
    <name evidence="2" type="primary">ccmD</name>
    <name evidence="2" type="ORF">KYN89_00340</name>
</gene>
<evidence type="ECO:0000313" key="2">
    <source>
        <dbReference type="EMBL" id="MBY8335484.1"/>
    </source>
</evidence>
<feature type="transmembrane region" description="Helical" evidence="1">
    <location>
        <begin position="12"/>
        <end position="32"/>
    </location>
</feature>
<keyword evidence="1" id="KW-1133">Transmembrane helix</keyword>
<evidence type="ECO:0000313" key="3">
    <source>
        <dbReference type="Proteomes" id="UP000759298"/>
    </source>
</evidence>